<evidence type="ECO:0000256" key="4">
    <source>
        <dbReference type="ARBA" id="ARBA00022617"/>
    </source>
</evidence>
<comment type="cofactor">
    <cofactor evidence="1">
        <name>heme b</name>
        <dbReference type="ChEBI" id="CHEBI:60344"/>
    </cofactor>
</comment>
<feature type="compositionally biased region" description="Basic and acidic residues" evidence="11">
    <location>
        <begin position="27"/>
        <end position="37"/>
    </location>
</feature>
<dbReference type="SMART" id="SM00665">
    <property type="entry name" value="B561"/>
    <property type="match status" value="1"/>
</dbReference>
<feature type="transmembrane region" description="Helical" evidence="12">
    <location>
        <begin position="185"/>
        <end position="211"/>
    </location>
</feature>
<dbReference type="InterPro" id="IPR045150">
    <property type="entry name" value="CYB561D1/2"/>
</dbReference>
<evidence type="ECO:0000256" key="3">
    <source>
        <dbReference type="ARBA" id="ARBA00022448"/>
    </source>
</evidence>
<keyword evidence="5 12" id="KW-0812">Transmembrane</keyword>
<proteinExistence type="predicted"/>
<evidence type="ECO:0000256" key="1">
    <source>
        <dbReference type="ARBA" id="ARBA00001970"/>
    </source>
</evidence>
<evidence type="ECO:0000256" key="11">
    <source>
        <dbReference type="SAM" id="MobiDB-lite"/>
    </source>
</evidence>
<keyword evidence="3" id="KW-0813">Transport</keyword>
<feature type="transmembrane region" description="Helical" evidence="12">
    <location>
        <begin position="264"/>
        <end position="282"/>
    </location>
</feature>
<feature type="transmembrane region" description="Helical" evidence="12">
    <location>
        <begin position="154"/>
        <end position="173"/>
    </location>
</feature>
<evidence type="ECO:0000256" key="9">
    <source>
        <dbReference type="ARBA" id="ARBA00023004"/>
    </source>
</evidence>
<evidence type="ECO:0000256" key="12">
    <source>
        <dbReference type="SAM" id="Phobius"/>
    </source>
</evidence>
<dbReference type="GO" id="GO:0046872">
    <property type="term" value="F:metal ion binding"/>
    <property type="evidence" value="ECO:0007669"/>
    <property type="project" value="UniProtKB-KW"/>
</dbReference>
<feature type="compositionally biased region" description="Polar residues" evidence="11">
    <location>
        <begin position="1"/>
        <end position="26"/>
    </location>
</feature>
<feature type="transmembrane region" description="Helical" evidence="12">
    <location>
        <begin position="82"/>
        <end position="100"/>
    </location>
</feature>
<evidence type="ECO:0000256" key="10">
    <source>
        <dbReference type="ARBA" id="ARBA00023136"/>
    </source>
</evidence>
<feature type="transmembrane region" description="Helical" evidence="12">
    <location>
        <begin position="112"/>
        <end position="134"/>
    </location>
</feature>
<feature type="domain" description="Cytochrome b561" evidence="13">
    <location>
        <begin position="115"/>
        <end position="248"/>
    </location>
</feature>
<dbReference type="Pfam" id="PF03188">
    <property type="entry name" value="Cytochrom_B561"/>
    <property type="match status" value="1"/>
</dbReference>
<protein>
    <recommendedName>
        <fullName evidence="13">Cytochrome b561 domain-containing protein</fullName>
    </recommendedName>
</protein>
<keyword evidence="4" id="KW-0349">Heme</keyword>
<dbReference type="GO" id="GO:0140575">
    <property type="term" value="F:transmembrane monodehydroascorbate reductase activity"/>
    <property type="evidence" value="ECO:0007669"/>
    <property type="project" value="InterPro"/>
</dbReference>
<dbReference type="OrthoDB" id="432881at2759"/>
<dbReference type="Gene3D" id="1.20.120.1770">
    <property type="match status" value="1"/>
</dbReference>
<sequence>MNSQSQASETQPLLSGSSNTEQTSSPVREHNREHEPNQDQSKIYMGIGSQARDASSSVAELPVEADMDIQTASVPGRRGDSLGLTLVVSGCTLLVAITWFEIFSNNPRSLGLFAFHPPLQTLAIALFAYGILTLQPTSHLQPKAKVAGLNKHQLIILGLAFPCISVGTLVIIWNKNIHEAPHFVSWHGTFGIIAVSLMLGQMFLGAGSVWFGGKLFGGGAKAKGLWKYHRISGYLLFPLFLATIMIGGLWSTWTTGNISLLPRIFAYGIAPVTIIVGIWSRARVSKLGF</sequence>
<dbReference type="InterPro" id="IPR006593">
    <property type="entry name" value="Cyt_b561/ferric_Rdtase_TM"/>
</dbReference>
<evidence type="ECO:0000256" key="5">
    <source>
        <dbReference type="ARBA" id="ARBA00022692"/>
    </source>
</evidence>
<evidence type="ECO:0000313" key="14">
    <source>
        <dbReference type="EMBL" id="KIJ34649.1"/>
    </source>
</evidence>
<organism evidence="14 15">
    <name type="scientific">Sphaerobolus stellatus (strain SS14)</name>
    <dbReference type="NCBI Taxonomy" id="990650"/>
    <lineage>
        <taxon>Eukaryota</taxon>
        <taxon>Fungi</taxon>
        <taxon>Dikarya</taxon>
        <taxon>Basidiomycota</taxon>
        <taxon>Agaricomycotina</taxon>
        <taxon>Agaricomycetes</taxon>
        <taxon>Phallomycetidae</taxon>
        <taxon>Geastrales</taxon>
        <taxon>Sphaerobolaceae</taxon>
        <taxon>Sphaerobolus</taxon>
    </lineage>
</organism>
<keyword evidence="10 12" id="KW-0472">Membrane</keyword>
<comment type="subcellular location">
    <subcellularLocation>
        <location evidence="2">Membrane</location>
        <topology evidence="2">Multi-pass membrane protein</topology>
    </subcellularLocation>
</comment>
<feature type="transmembrane region" description="Helical" evidence="12">
    <location>
        <begin position="231"/>
        <end position="252"/>
    </location>
</feature>
<keyword evidence="9" id="KW-0408">Iron</keyword>
<dbReference type="PANTHER" id="PTHR15422:SF45">
    <property type="entry name" value="CYTOCHROME B561 DOMAIN-CONTAINING PROTEIN"/>
    <property type="match status" value="1"/>
</dbReference>
<evidence type="ECO:0000256" key="2">
    <source>
        <dbReference type="ARBA" id="ARBA00004141"/>
    </source>
</evidence>
<feature type="region of interest" description="Disordered" evidence="11">
    <location>
        <begin position="1"/>
        <end position="42"/>
    </location>
</feature>
<dbReference type="EMBL" id="KN837197">
    <property type="protein sequence ID" value="KIJ34649.1"/>
    <property type="molecule type" value="Genomic_DNA"/>
</dbReference>
<keyword evidence="7" id="KW-0249">Electron transport</keyword>
<keyword evidence="6" id="KW-0479">Metal-binding</keyword>
<evidence type="ECO:0000256" key="8">
    <source>
        <dbReference type="ARBA" id="ARBA00022989"/>
    </source>
</evidence>
<dbReference type="PANTHER" id="PTHR15422">
    <property type="entry name" value="OS05G0565100 PROTEIN"/>
    <property type="match status" value="1"/>
</dbReference>
<name>A0A0C9UIE6_SPHS4</name>
<dbReference type="Proteomes" id="UP000054279">
    <property type="component" value="Unassembled WGS sequence"/>
</dbReference>
<dbReference type="GO" id="GO:0016020">
    <property type="term" value="C:membrane"/>
    <property type="evidence" value="ECO:0007669"/>
    <property type="project" value="UniProtKB-SubCell"/>
</dbReference>
<keyword evidence="15" id="KW-1185">Reference proteome</keyword>
<reference evidence="14 15" key="1">
    <citation type="submission" date="2014-06" db="EMBL/GenBank/DDBJ databases">
        <title>Evolutionary Origins and Diversification of the Mycorrhizal Mutualists.</title>
        <authorList>
            <consortium name="DOE Joint Genome Institute"/>
            <consortium name="Mycorrhizal Genomics Consortium"/>
            <person name="Kohler A."/>
            <person name="Kuo A."/>
            <person name="Nagy L.G."/>
            <person name="Floudas D."/>
            <person name="Copeland A."/>
            <person name="Barry K.W."/>
            <person name="Cichocki N."/>
            <person name="Veneault-Fourrey C."/>
            <person name="LaButti K."/>
            <person name="Lindquist E.A."/>
            <person name="Lipzen A."/>
            <person name="Lundell T."/>
            <person name="Morin E."/>
            <person name="Murat C."/>
            <person name="Riley R."/>
            <person name="Ohm R."/>
            <person name="Sun H."/>
            <person name="Tunlid A."/>
            <person name="Henrissat B."/>
            <person name="Grigoriev I.V."/>
            <person name="Hibbett D.S."/>
            <person name="Martin F."/>
        </authorList>
    </citation>
    <scope>NUCLEOTIDE SEQUENCE [LARGE SCALE GENOMIC DNA]</scope>
    <source>
        <strain evidence="14 15">SS14</strain>
    </source>
</reference>
<accession>A0A0C9UIE6</accession>
<evidence type="ECO:0000256" key="7">
    <source>
        <dbReference type="ARBA" id="ARBA00022982"/>
    </source>
</evidence>
<evidence type="ECO:0000259" key="13">
    <source>
        <dbReference type="SMART" id="SM00665"/>
    </source>
</evidence>
<dbReference type="HOGENOM" id="CLU_090067_0_0_1"/>
<evidence type="ECO:0000256" key="6">
    <source>
        <dbReference type="ARBA" id="ARBA00022723"/>
    </source>
</evidence>
<dbReference type="AlphaFoldDB" id="A0A0C9UIE6"/>
<evidence type="ECO:0000313" key="15">
    <source>
        <dbReference type="Proteomes" id="UP000054279"/>
    </source>
</evidence>
<gene>
    <name evidence="14" type="ORF">M422DRAFT_213043</name>
</gene>
<dbReference type="CDD" id="cd08761">
    <property type="entry name" value="Cyt_b561_CYB561D2_like"/>
    <property type="match status" value="1"/>
</dbReference>
<keyword evidence="8 12" id="KW-1133">Transmembrane helix</keyword>